<evidence type="ECO:0000259" key="6">
    <source>
        <dbReference type="PROSITE" id="PS50961"/>
    </source>
</evidence>
<feature type="compositionally biased region" description="Low complexity" evidence="5">
    <location>
        <begin position="82"/>
        <end position="103"/>
    </location>
</feature>
<accession>A0ABP0EBV2</accession>
<keyword evidence="8" id="KW-1185">Reference proteome</keyword>
<evidence type="ECO:0000256" key="3">
    <source>
        <dbReference type="ARBA" id="ARBA00023242"/>
    </source>
</evidence>
<feature type="compositionally biased region" description="Low complexity" evidence="5">
    <location>
        <begin position="273"/>
        <end position="295"/>
    </location>
</feature>
<keyword evidence="2 4" id="KW-0694">RNA-binding</keyword>
<sequence>MSATVSYANVAAKGSPEVTQEGSSIVAAASDVEVSKKESVEEADGSVEASTEASTDAPSTTTESEATESSEVIAEGGEDVDASAASTEAAAAAAAKPKKSLAPAPVPTKSAWGSAASSASSVMDEQKWPTPDKVTVTDSTQPQKFIKPITNKWVPITAKVVLPSAKNANKGQNRNRKNKKVQQNNQQNQPQKKAQIPKKKEGEESASVTEDGHEQNNGGAQNKNAFRRYNNSNNASSSAQQFKPKYPQQSQPQQPGANGQFFHPQPFVPNYYNNRQFRPQQSQPQQNGQFRPQNRSNSSYRNGGFNNNNFIQQPFQVPQVQIPPPISPKQDPKQALVQQIDYYFSLENLIRDIFLRKNMNEEGGWVPLGLILDFKRVKIIINGIQNSAEEPESIDSDSIVLDSVSKCDNLEVRYVNGKDAETAAIADVELRVKDNYEQWLLTSN</sequence>
<feature type="compositionally biased region" description="Low complexity" evidence="5">
    <location>
        <begin position="110"/>
        <end position="121"/>
    </location>
</feature>
<dbReference type="InterPro" id="IPR036388">
    <property type="entry name" value="WH-like_DNA-bd_sf"/>
</dbReference>
<dbReference type="InterPro" id="IPR002344">
    <property type="entry name" value="Lupus_La"/>
</dbReference>
<evidence type="ECO:0000256" key="4">
    <source>
        <dbReference type="PROSITE-ProRule" id="PRU00332"/>
    </source>
</evidence>
<feature type="region of interest" description="Disordered" evidence="5">
    <location>
        <begin position="1"/>
        <end position="310"/>
    </location>
</feature>
<evidence type="ECO:0000256" key="1">
    <source>
        <dbReference type="ARBA" id="ARBA00004123"/>
    </source>
</evidence>
<evidence type="ECO:0000256" key="5">
    <source>
        <dbReference type="SAM" id="MobiDB-lite"/>
    </source>
</evidence>
<dbReference type="SUPFAM" id="SSF46785">
    <property type="entry name" value="Winged helix' DNA-binding domain"/>
    <property type="match status" value="1"/>
</dbReference>
<keyword evidence="3" id="KW-0539">Nucleus</keyword>
<dbReference type="Gene3D" id="1.10.10.10">
    <property type="entry name" value="Winged helix-like DNA-binding domain superfamily/Winged helix DNA-binding domain"/>
    <property type="match status" value="1"/>
</dbReference>
<dbReference type="InterPro" id="IPR036390">
    <property type="entry name" value="WH_DNA-bd_sf"/>
</dbReference>
<dbReference type="CDD" id="cd07323">
    <property type="entry name" value="LAM"/>
    <property type="match status" value="1"/>
</dbReference>
<comment type="subcellular location">
    <subcellularLocation>
        <location evidence="1">Nucleus</location>
    </subcellularLocation>
</comment>
<dbReference type="EMBL" id="OZ004257">
    <property type="protein sequence ID" value="CAK7906422.1"/>
    <property type="molecule type" value="Genomic_DNA"/>
</dbReference>
<feature type="compositionally biased region" description="Polar residues" evidence="5">
    <location>
        <begin position="215"/>
        <end position="224"/>
    </location>
</feature>
<dbReference type="InterPro" id="IPR045180">
    <property type="entry name" value="La_dom_prot"/>
</dbReference>
<dbReference type="PANTHER" id="PTHR22792:SF132">
    <property type="entry name" value="LA-RELATED PROTEIN 1"/>
    <property type="match status" value="1"/>
</dbReference>
<dbReference type="Proteomes" id="UP001497600">
    <property type="component" value="Chromosome E"/>
</dbReference>
<dbReference type="PRINTS" id="PR00302">
    <property type="entry name" value="LUPUSLA"/>
</dbReference>
<dbReference type="PROSITE" id="PS50961">
    <property type="entry name" value="HTH_LA"/>
    <property type="match status" value="1"/>
</dbReference>
<protein>
    <recommendedName>
        <fullName evidence="6">HTH La-type RNA-binding domain-containing protein</fullName>
    </recommendedName>
</protein>
<dbReference type="Pfam" id="PF05383">
    <property type="entry name" value="La"/>
    <property type="match status" value="1"/>
</dbReference>
<feature type="domain" description="HTH La-type RNA-binding" evidence="6">
    <location>
        <begin position="326"/>
        <end position="416"/>
    </location>
</feature>
<dbReference type="InterPro" id="IPR006630">
    <property type="entry name" value="La_HTH"/>
</dbReference>
<reference evidence="7 8" key="1">
    <citation type="submission" date="2024-01" db="EMBL/GenBank/DDBJ databases">
        <authorList>
            <consortium name="Genoscope - CEA"/>
            <person name="William W."/>
        </authorList>
    </citation>
    <scope>NUCLEOTIDE SEQUENCE [LARGE SCALE GENOMIC DNA]</scope>
    <source>
        <strain evidence="7 8">29B2s-10</strain>
    </source>
</reference>
<feature type="compositionally biased region" description="Low complexity" evidence="5">
    <location>
        <begin position="48"/>
        <end position="71"/>
    </location>
</feature>
<evidence type="ECO:0000313" key="8">
    <source>
        <dbReference type="Proteomes" id="UP001497600"/>
    </source>
</evidence>
<dbReference type="SMART" id="SM00715">
    <property type="entry name" value="LA"/>
    <property type="match status" value="1"/>
</dbReference>
<organism evidence="7 8">
    <name type="scientific">[Candida] anglica</name>
    <dbReference type="NCBI Taxonomy" id="148631"/>
    <lineage>
        <taxon>Eukaryota</taxon>
        <taxon>Fungi</taxon>
        <taxon>Dikarya</taxon>
        <taxon>Ascomycota</taxon>
        <taxon>Saccharomycotina</taxon>
        <taxon>Pichiomycetes</taxon>
        <taxon>Debaryomycetaceae</taxon>
        <taxon>Kurtzmaniella</taxon>
    </lineage>
</organism>
<dbReference type="PANTHER" id="PTHR22792">
    <property type="entry name" value="LUPUS LA PROTEIN-RELATED"/>
    <property type="match status" value="1"/>
</dbReference>
<evidence type="ECO:0000256" key="2">
    <source>
        <dbReference type="ARBA" id="ARBA00022884"/>
    </source>
</evidence>
<feature type="compositionally biased region" description="Low complexity" evidence="5">
    <location>
        <begin position="181"/>
        <end position="194"/>
    </location>
</feature>
<proteinExistence type="predicted"/>
<name>A0ABP0EBV2_9ASCO</name>
<feature type="compositionally biased region" description="Low complexity" evidence="5">
    <location>
        <begin position="230"/>
        <end position="255"/>
    </location>
</feature>
<gene>
    <name evidence="7" type="ORF">CAAN4_E00606</name>
</gene>
<evidence type="ECO:0000313" key="7">
    <source>
        <dbReference type="EMBL" id="CAK7906422.1"/>
    </source>
</evidence>